<keyword evidence="2" id="KW-1185">Reference proteome</keyword>
<reference evidence="1" key="1">
    <citation type="submission" date="2021-06" db="EMBL/GenBank/DDBJ databases">
        <authorList>
            <person name="Kallberg Y."/>
            <person name="Tangrot J."/>
            <person name="Rosling A."/>
        </authorList>
    </citation>
    <scope>NUCLEOTIDE SEQUENCE</scope>
    <source>
        <strain evidence="1">MA461A</strain>
    </source>
</reference>
<name>A0ACA9SCQ0_9GLOM</name>
<feature type="non-terminal residue" evidence="1">
    <location>
        <position position="1"/>
    </location>
</feature>
<gene>
    <name evidence="1" type="ORF">RPERSI_LOCUS29053</name>
</gene>
<accession>A0ACA9SCQ0</accession>
<protein>
    <submittedName>
        <fullName evidence="1">27852_t:CDS:1</fullName>
    </submittedName>
</protein>
<dbReference type="Proteomes" id="UP000789920">
    <property type="component" value="Unassembled WGS sequence"/>
</dbReference>
<organism evidence="1 2">
    <name type="scientific">Racocetra persica</name>
    <dbReference type="NCBI Taxonomy" id="160502"/>
    <lineage>
        <taxon>Eukaryota</taxon>
        <taxon>Fungi</taxon>
        <taxon>Fungi incertae sedis</taxon>
        <taxon>Mucoromycota</taxon>
        <taxon>Glomeromycotina</taxon>
        <taxon>Glomeromycetes</taxon>
        <taxon>Diversisporales</taxon>
        <taxon>Gigasporaceae</taxon>
        <taxon>Racocetra</taxon>
    </lineage>
</organism>
<comment type="caution">
    <text evidence="1">The sequence shown here is derived from an EMBL/GenBank/DDBJ whole genome shotgun (WGS) entry which is preliminary data.</text>
</comment>
<sequence>FNTAAERVGIDKKVTFIDVRILYNKTDDTYYSVEKYIDNTKFKKFNANNGLITEFHSILEAFAHFTYKYSEEYLVVYDLQGVDLHNEFMLTDPAIHCVDSLRFGKTNLGKNGIKKCFLAKHKCNDICKKLNL</sequence>
<evidence type="ECO:0000313" key="2">
    <source>
        <dbReference type="Proteomes" id="UP000789920"/>
    </source>
</evidence>
<proteinExistence type="predicted"/>
<evidence type="ECO:0000313" key="1">
    <source>
        <dbReference type="EMBL" id="CAG8834047.1"/>
    </source>
</evidence>
<dbReference type="EMBL" id="CAJVQC010108086">
    <property type="protein sequence ID" value="CAG8834047.1"/>
    <property type="molecule type" value="Genomic_DNA"/>
</dbReference>
<feature type="non-terminal residue" evidence="1">
    <location>
        <position position="132"/>
    </location>
</feature>